<feature type="binding site" evidence="7">
    <location>
        <position position="85"/>
    </location>
    <ligand>
        <name>Mg(2+)</name>
        <dbReference type="ChEBI" id="CHEBI:18420"/>
        <label>1</label>
        <note>catalytic</note>
    </ligand>
</feature>
<proteinExistence type="inferred from homology"/>
<evidence type="ECO:0000313" key="10">
    <source>
        <dbReference type="Proteomes" id="UP000244571"/>
    </source>
</evidence>
<dbReference type="PANTHER" id="PTHR20854:SF4">
    <property type="entry name" value="INOSITOL-1-MONOPHOSPHATASE-RELATED"/>
    <property type="match status" value="1"/>
</dbReference>
<dbReference type="Pfam" id="PF00459">
    <property type="entry name" value="Inositol_P"/>
    <property type="match status" value="1"/>
</dbReference>
<evidence type="ECO:0000256" key="6">
    <source>
        <dbReference type="ARBA" id="ARBA00022842"/>
    </source>
</evidence>
<dbReference type="PRINTS" id="PR01959">
    <property type="entry name" value="SBIMPHPHTASE"/>
</dbReference>
<dbReference type="PANTHER" id="PTHR20854">
    <property type="entry name" value="INOSITOL MONOPHOSPHATASE"/>
    <property type="match status" value="1"/>
</dbReference>
<evidence type="ECO:0000256" key="5">
    <source>
        <dbReference type="ARBA" id="ARBA00022801"/>
    </source>
</evidence>
<gene>
    <name evidence="9" type="ORF">DBV39_11600</name>
</gene>
<evidence type="ECO:0000313" key="9">
    <source>
        <dbReference type="EMBL" id="AWB34243.1"/>
    </source>
</evidence>
<evidence type="ECO:0000256" key="3">
    <source>
        <dbReference type="ARBA" id="ARBA00009759"/>
    </source>
</evidence>
<keyword evidence="5 8" id="KW-0378">Hydrolase</keyword>
<evidence type="ECO:0000256" key="1">
    <source>
        <dbReference type="ARBA" id="ARBA00001033"/>
    </source>
</evidence>
<keyword evidence="6 7" id="KW-0460">Magnesium</keyword>
<dbReference type="GO" id="GO:0046854">
    <property type="term" value="P:phosphatidylinositol phosphate biosynthetic process"/>
    <property type="evidence" value="ECO:0007669"/>
    <property type="project" value="InterPro"/>
</dbReference>
<dbReference type="PROSITE" id="PS00629">
    <property type="entry name" value="IMP_1"/>
    <property type="match status" value="1"/>
</dbReference>
<dbReference type="RefSeq" id="WP_108621659.1">
    <property type="nucleotide sequence ID" value="NZ_CP028901.1"/>
</dbReference>
<dbReference type="GO" id="GO:0046872">
    <property type="term" value="F:metal ion binding"/>
    <property type="evidence" value="ECO:0007669"/>
    <property type="project" value="UniProtKB-KW"/>
</dbReference>
<dbReference type="FunFam" id="3.30.540.10:FF:000003">
    <property type="entry name" value="Inositol-1-monophosphatase"/>
    <property type="match status" value="1"/>
</dbReference>
<name>A0A2R4XKD4_9BURK</name>
<feature type="binding site" evidence="7">
    <location>
        <position position="226"/>
    </location>
    <ligand>
        <name>Mg(2+)</name>
        <dbReference type="ChEBI" id="CHEBI:18420"/>
        <label>1</label>
        <note>catalytic</note>
    </ligand>
</feature>
<dbReference type="PROSITE" id="PS00630">
    <property type="entry name" value="IMP_2"/>
    <property type="match status" value="1"/>
</dbReference>
<dbReference type="InterPro" id="IPR000760">
    <property type="entry name" value="Inositol_monophosphatase-like"/>
</dbReference>
<evidence type="ECO:0000256" key="4">
    <source>
        <dbReference type="ARBA" id="ARBA00022723"/>
    </source>
</evidence>
<feature type="binding site" evidence="7">
    <location>
        <position position="87"/>
    </location>
    <ligand>
        <name>Mg(2+)</name>
        <dbReference type="ChEBI" id="CHEBI:18420"/>
        <label>1</label>
        <note>catalytic</note>
    </ligand>
</feature>
<dbReference type="Gene3D" id="3.40.190.80">
    <property type="match status" value="1"/>
</dbReference>
<dbReference type="EC" id="3.1.3.25" evidence="8"/>
<dbReference type="OrthoDB" id="9785695at2"/>
<dbReference type="EMBL" id="CP028901">
    <property type="protein sequence ID" value="AWB34243.1"/>
    <property type="molecule type" value="Genomic_DNA"/>
</dbReference>
<dbReference type="GO" id="GO:0008934">
    <property type="term" value="F:inositol monophosphate 1-phosphatase activity"/>
    <property type="evidence" value="ECO:0007669"/>
    <property type="project" value="InterPro"/>
</dbReference>
<dbReference type="PRINTS" id="PR00377">
    <property type="entry name" value="IMPHPHTASES"/>
</dbReference>
<dbReference type="Gene3D" id="3.30.540.10">
    <property type="entry name" value="Fructose-1,6-Bisphosphatase, subunit A, domain 1"/>
    <property type="match status" value="1"/>
</dbReference>
<evidence type="ECO:0000256" key="7">
    <source>
        <dbReference type="PIRSR" id="PIRSR600760-2"/>
    </source>
</evidence>
<dbReference type="SUPFAM" id="SSF56655">
    <property type="entry name" value="Carbohydrate phosphatase"/>
    <property type="match status" value="1"/>
</dbReference>
<comment type="cofactor">
    <cofactor evidence="2 7 8">
        <name>Mg(2+)</name>
        <dbReference type="ChEBI" id="CHEBI:18420"/>
    </cofactor>
</comment>
<dbReference type="AlphaFoldDB" id="A0A2R4XKD4"/>
<dbReference type="KEGG" id="boz:DBV39_11600"/>
<comment type="similarity">
    <text evidence="3 8">Belongs to the inositol monophosphatase superfamily.</text>
</comment>
<evidence type="ECO:0000256" key="2">
    <source>
        <dbReference type="ARBA" id="ARBA00001946"/>
    </source>
</evidence>
<dbReference type="GO" id="GO:0007165">
    <property type="term" value="P:signal transduction"/>
    <property type="evidence" value="ECO:0007669"/>
    <property type="project" value="TreeGrafter"/>
</dbReference>
<dbReference type="InterPro" id="IPR033942">
    <property type="entry name" value="IMPase"/>
</dbReference>
<feature type="binding site" evidence="7">
    <location>
        <position position="88"/>
    </location>
    <ligand>
        <name>Mg(2+)</name>
        <dbReference type="ChEBI" id="CHEBI:18420"/>
        <label>1</label>
        <note>catalytic</note>
    </ligand>
</feature>
<reference evidence="9 10" key="1">
    <citation type="submission" date="2018-04" db="EMBL/GenBank/DDBJ databases">
        <title>Bordetella sp. HZ20 isolated from seawater.</title>
        <authorList>
            <person name="Sun C."/>
        </authorList>
    </citation>
    <scope>NUCLEOTIDE SEQUENCE [LARGE SCALE GENOMIC DNA]</scope>
    <source>
        <strain evidence="9 10">HZ20</strain>
    </source>
</reference>
<keyword evidence="10" id="KW-1185">Reference proteome</keyword>
<dbReference type="CDD" id="cd01639">
    <property type="entry name" value="IMPase"/>
    <property type="match status" value="1"/>
</dbReference>
<dbReference type="InterPro" id="IPR022337">
    <property type="entry name" value="Inositol_monophosphatase_SuhB"/>
</dbReference>
<dbReference type="Proteomes" id="UP000244571">
    <property type="component" value="Chromosome"/>
</dbReference>
<keyword evidence="4 7" id="KW-0479">Metal-binding</keyword>
<dbReference type="GO" id="GO:0006020">
    <property type="term" value="P:inositol metabolic process"/>
    <property type="evidence" value="ECO:0007669"/>
    <property type="project" value="TreeGrafter"/>
</dbReference>
<sequence>MLPLTDYLETAVQAAHAGAAILNSYRSAPNSLVIDFKGRNDLVSQADRESEQAVIEILRAGTPELGIIAEESGGQSEGAATWHIDPLDGTTNYLHGIGHFAVSIGLVAHAGTKDPTGQVLEADTPVLGVIYDPSREEIFTGLRGVGAWCNGHRIQHSGVTQMENALIAAGIPVRELDQIDAYMNVIKDVVLCTRGIRRNGAAALDLAWVACGRVDGYFEEKLSTWDIAAGVVIASEAGARVSDPLDSEAAWPAAGRLVAAGPGIHDALVSVFRAHMQSAT</sequence>
<dbReference type="InterPro" id="IPR020550">
    <property type="entry name" value="Inositol_monophosphatase_CS"/>
</dbReference>
<feature type="binding site" evidence="7">
    <location>
        <position position="70"/>
    </location>
    <ligand>
        <name>Mg(2+)</name>
        <dbReference type="ChEBI" id="CHEBI:18420"/>
        <label>1</label>
        <note>catalytic</note>
    </ligand>
</feature>
<organism evidence="9 10">
    <name type="scientific">Orrella marina</name>
    <dbReference type="NCBI Taxonomy" id="2163011"/>
    <lineage>
        <taxon>Bacteria</taxon>
        <taxon>Pseudomonadati</taxon>
        <taxon>Pseudomonadota</taxon>
        <taxon>Betaproteobacteria</taxon>
        <taxon>Burkholderiales</taxon>
        <taxon>Alcaligenaceae</taxon>
        <taxon>Orrella</taxon>
    </lineage>
</organism>
<dbReference type="InterPro" id="IPR020583">
    <property type="entry name" value="Inositol_monoP_metal-BS"/>
</dbReference>
<comment type="catalytic activity">
    <reaction evidence="1 8">
        <text>a myo-inositol phosphate + H2O = myo-inositol + phosphate</text>
        <dbReference type="Rhea" id="RHEA:24056"/>
        <dbReference type="ChEBI" id="CHEBI:15377"/>
        <dbReference type="ChEBI" id="CHEBI:17268"/>
        <dbReference type="ChEBI" id="CHEBI:43474"/>
        <dbReference type="ChEBI" id="CHEBI:84139"/>
        <dbReference type="EC" id="3.1.3.25"/>
    </reaction>
</comment>
<accession>A0A2R4XKD4</accession>
<protein>
    <recommendedName>
        <fullName evidence="8">Inositol-1-monophosphatase</fullName>
        <ecNumber evidence="8">3.1.3.25</ecNumber>
    </recommendedName>
</protein>
<evidence type="ECO:0000256" key="8">
    <source>
        <dbReference type="RuleBase" id="RU364068"/>
    </source>
</evidence>